<evidence type="ECO:0000313" key="3">
    <source>
        <dbReference type="Proteomes" id="UP001431783"/>
    </source>
</evidence>
<protein>
    <recommendedName>
        <fullName evidence="1">F-box domain-containing protein</fullName>
    </recommendedName>
</protein>
<gene>
    <name evidence="2" type="ORF">WA026_003772</name>
</gene>
<organism evidence="2 3">
    <name type="scientific">Henosepilachna vigintioctopunctata</name>
    <dbReference type="NCBI Taxonomy" id="420089"/>
    <lineage>
        <taxon>Eukaryota</taxon>
        <taxon>Metazoa</taxon>
        <taxon>Ecdysozoa</taxon>
        <taxon>Arthropoda</taxon>
        <taxon>Hexapoda</taxon>
        <taxon>Insecta</taxon>
        <taxon>Pterygota</taxon>
        <taxon>Neoptera</taxon>
        <taxon>Endopterygota</taxon>
        <taxon>Coleoptera</taxon>
        <taxon>Polyphaga</taxon>
        <taxon>Cucujiformia</taxon>
        <taxon>Coccinelloidea</taxon>
        <taxon>Coccinellidae</taxon>
        <taxon>Epilachninae</taxon>
        <taxon>Epilachnini</taxon>
        <taxon>Henosepilachna</taxon>
    </lineage>
</organism>
<proteinExistence type="predicted"/>
<dbReference type="EMBL" id="JARQZJ010000061">
    <property type="protein sequence ID" value="KAK9878952.1"/>
    <property type="molecule type" value="Genomic_DNA"/>
</dbReference>
<evidence type="ECO:0000313" key="2">
    <source>
        <dbReference type="EMBL" id="KAK9878952.1"/>
    </source>
</evidence>
<dbReference type="PANTHER" id="PTHR14381:SF1">
    <property type="entry name" value="F-BOX_WD REPEAT-CONTAINING PROTEIN 4"/>
    <property type="match status" value="1"/>
</dbReference>
<dbReference type="Proteomes" id="UP001431783">
    <property type="component" value="Unassembled WGS sequence"/>
</dbReference>
<dbReference type="InterPro" id="IPR001680">
    <property type="entry name" value="WD40_rpt"/>
</dbReference>
<dbReference type="InterPro" id="IPR052301">
    <property type="entry name" value="SCF_F-box/WD-repeat"/>
</dbReference>
<evidence type="ECO:0000259" key="1">
    <source>
        <dbReference type="PROSITE" id="PS50181"/>
    </source>
</evidence>
<dbReference type="PROSITE" id="PS50181">
    <property type="entry name" value="FBOX"/>
    <property type="match status" value="1"/>
</dbReference>
<dbReference type="Gene3D" id="1.20.1280.50">
    <property type="match status" value="1"/>
</dbReference>
<dbReference type="GO" id="GO:0031146">
    <property type="term" value="P:SCF-dependent proteasomal ubiquitin-dependent protein catabolic process"/>
    <property type="evidence" value="ECO:0007669"/>
    <property type="project" value="TreeGrafter"/>
</dbReference>
<dbReference type="AlphaFoldDB" id="A0AAW1U5H4"/>
<accession>A0AAW1U5H4</accession>
<dbReference type="Pfam" id="PF12937">
    <property type="entry name" value="F-box-like"/>
    <property type="match status" value="1"/>
</dbReference>
<dbReference type="Gene3D" id="2.130.10.10">
    <property type="entry name" value="YVTN repeat-like/Quinoprotein amine dehydrogenase"/>
    <property type="match status" value="1"/>
</dbReference>
<sequence length="409" mass="47867">MCGSYSTNLGDLASEVLLAIFKYLYKSDLLNLRLTCWRFNSIINLYWDKLLFQRRESFHVTNQRSEDIRNRSEKILHAFDKHRISINWKNGAYEENNYFLFKKYISCLYLEKDLLWLGRGCDIKAYERQGCNIDFHRPRHKLNGFKPSHICKFVINNDHILTGNEHDIRLYSIENEKYIFDMNLHDLDISSVDMKSELIAVGSRNNIVYLYRNNYKSNPIFCCKEVLDDRIWSVALNSTKLAVGTAANDSLTSIVVFDVNTHTSILKLDTGQYGAGILNLKWDTPQLFWSGGYDSFLRRWDLRVGQFVQSFEDPFLSVVYSFDCDFDNTCITGCESNGRAVLWDTRKNKYIQMYYLKSCHRSSSPIYSLAFDPKHLFAVTELHMNILDFSVLQGISQDYSDIFNFRIVI</sequence>
<dbReference type="CDD" id="cd09917">
    <property type="entry name" value="F-box_SF"/>
    <property type="match status" value="1"/>
</dbReference>
<dbReference type="InterPro" id="IPR036322">
    <property type="entry name" value="WD40_repeat_dom_sf"/>
</dbReference>
<dbReference type="InterPro" id="IPR001810">
    <property type="entry name" value="F-box_dom"/>
</dbReference>
<keyword evidence="3" id="KW-1185">Reference proteome</keyword>
<name>A0AAW1U5H4_9CUCU</name>
<dbReference type="SUPFAM" id="SSF50978">
    <property type="entry name" value="WD40 repeat-like"/>
    <property type="match status" value="1"/>
</dbReference>
<dbReference type="GO" id="GO:0019005">
    <property type="term" value="C:SCF ubiquitin ligase complex"/>
    <property type="evidence" value="ECO:0007669"/>
    <property type="project" value="TreeGrafter"/>
</dbReference>
<dbReference type="InterPro" id="IPR015943">
    <property type="entry name" value="WD40/YVTN_repeat-like_dom_sf"/>
</dbReference>
<dbReference type="SMART" id="SM00320">
    <property type="entry name" value="WD40"/>
    <property type="match status" value="4"/>
</dbReference>
<feature type="domain" description="F-box" evidence="1">
    <location>
        <begin position="6"/>
        <end position="50"/>
    </location>
</feature>
<dbReference type="SUPFAM" id="SSF81383">
    <property type="entry name" value="F-box domain"/>
    <property type="match status" value="1"/>
</dbReference>
<dbReference type="InterPro" id="IPR036047">
    <property type="entry name" value="F-box-like_dom_sf"/>
</dbReference>
<dbReference type="PANTHER" id="PTHR14381">
    <property type="entry name" value="DACTYLIN"/>
    <property type="match status" value="1"/>
</dbReference>
<comment type="caution">
    <text evidence="2">The sequence shown here is derived from an EMBL/GenBank/DDBJ whole genome shotgun (WGS) entry which is preliminary data.</text>
</comment>
<reference evidence="2 3" key="1">
    <citation type="submission" date="2023-03" db="EMBL/GenBank/DDBJ databases">
        <title>Genome insight into feeding habits of ladybird beetles.</title>
        <authorList>
            <person name="Li H.-S."/>
            <person name="Huang Y.-H."/>
            <person name="Pang H."/>
        </authorList>
    </citation>
    <scope>NUCLEOTIDE SEQUENCE [LARGE SCALE GENOMIC DNA]</scope>
    <source>
        <strain evidence="2">SYSU_2023b</strain>
        <tissue evidence="2">Whole body</tissue>
    </source>
</reference>